<dbReference type="EMBL" id="FLUQ01000002">
    <property type="protein sequence ID" value="SBW02974.1"/>
    <property type="molecule type" value="Genomic_DNA"/>
</dbReference>
<evidence type="ECO:0000256" key="4">
    <source>
        <dbReference type="ARBA" id="ARBA00023125"/>
    </source>
</evidence>
<dbReference type="Gene3D" id="3.40.640.10">
    <property type="entry name" value="Type I PLP-dependent aspartate aminotransferase-like (Major domain)"/>
    <property type="match status" value="1"/>
</dbReference>
<keyword evidence="4" id="KW-0238">DNA-binding</keyword>
<dbReference type="PANTHER" id="PTHR46577:SF2">
    <property type="entry name" value="TRANSCRIPTIONAL REGULATORY PROTEIN"/>
    <property type="match status" value="1"/>
</dbReference>
<dbReference type="PRINTS" id="PR00035">
    <property type="entry name" value="HTHGNTR"/>
</dbReference>
<dbReference type="InterPro" id="IPR015424">
    <property type="entry name" value="PyrdxlP-dep_Trfase"/>
</dbReference>
<organism evidence="7">
    <name type="scientific">uncultured delta proteobacterium</name>
    <dbReference type="NCBI Taxonomy" id="34034"/>
    <lineage>
        <taxon>Bacteria</taxon>
        <taxon>Deltaproteobacteria</taxon>
        <taxon>environmental samples</taxon>
    </lineage>
</organism>
<dbReference type="Gene3D" id="1.10.10.10">
    <property type="entry name" value="Winged helix-like DNA-binding domain superfamily/Winged helix DNA-binding domain"/>
    <property type="match status" value="1"/>
</dbReference>
<feature type="domain" description="HTH gntR-type" evidence="6">
    <location>
        <begin position="10"/>
        <end position="78"/>
    </location>
</feature>
<dbReference type="AlphaFoldDB" id="A0A212JU42"/>
<dbReference type="GO" id="GO:0003700">
    <property type="term" value="F:DNA-binding transcription factor activity"/>
    <property type="evidence" value="ECO:0007669"/>
    <property type="project" value="InterPro"/>
</dbReference>
<protein>
    <recommendedName>
        <fullName evidence="6">HTH gntR-type domain-containing protein</fullName>
    </recommendedName>
</protein>
<dbReference type="InterPro" id="IPR015421">
    <property type="entry name" value="PyrdxlP-dep_Trfase_major"/>
</dbReference>
<dbReference type="InterPro" id="IPR000524">
    <property type="entry name" value="Tscrpt_reg_HTH_GntR"/>
</dbReference>
<dbReference type="InterPro" id="IPR036388">
    <property type="entry name" value="WH-like_DNA-bd_sf"/>
</dbReference>
<dbReference type="InterPro" id="IPR004839">
    <property type="entry name" value="Aminotransferase_I/II_large"/>
</dbReference>
<name>A0A212JU42_9DELT</name>
<dbReference type="SUPFAM" id="SSF46785">
    <property type="entry name" value="Winged helix' DNA-binding domain"/>
    <property type="match status" value="1"/>
</dbReference>
<evidence type="ECO:0000256" key="1">
    <source>
        <dbReference type="ARBA" id="ARBA00005384"/>
    </source>
</evidence>
<evidence type="ECO:0000259" key="6">
    <source>
        <dbReference type="PROSITE" id="PS50949"/>
    </source>
</evidence>
<keyword evidence="3" id="KW-0805">Transcription regulation</keyword>
<evidence type="ECO:0000313" key="7">
    <source>
        <dbReference type="EMBL" id="SBW02974.1"/>
    </source>
</evidence>
<dbReference type="InterPro" id="IPR051446">
    <property type="entry name" value="HTH_trans_reg/aminotransferase"/>
</dbReference>
<keyword evidence="2" id="KW-0663">Pyridoxal phosphate</keyword>
<keyword evidence="5" id="KW-0804">Transcription</keyword>
<dbReference type="Pfam" id="PF00392">
    <property type="entry name" value="GntR"/>
    <property type="match status" value="1"/>
</dbReference>
<evidence type="ECO:0000256" key="5">
    <source>
        <dbReference type="ARBA" id="ARBA00023163"/>
    </source>
</evidence>
<proteinExistence type="inferred from homology"/>
<dbReference type="SMART" id="SM00345">
    <property type="entry name" value="HTH_GNTR"/>
    <property type="match status" value="1"/>
</dbReference>
<comment type="similarity">
    <text evidence="1">In the C-terminal section; belongs to the class-I pyridoxal-phosphate-dependent aminotransferase family.</text>
</comment>
<gene>
    <name evidence="7" type="ORF">KL86DPRO_20064</name>
</gene>
<evidence type="ECO:0000256" key="2">
    <source>
        <dbReference type="ARBA" id="ARBA00022898"/>
    </source>
</evidence>
<dbReference type="PANTHER" id="PTHR46577">
    <property type="entry name" value="HTH-TYPE TRANSCRIPTIONAL REGULATORY PROTEIN GABR"/>
    <property type="match status" value="1"/>
</dbReference>
<dbReference type="SUPFAM" id="SSF53383">
    <property type="entry name" value="PLP-dependent transferases"/>
    <property type="match status" value="1"/>
</dbReference>
<dbReference type="GO" id="GO:0030170">
    <property type="term" value="F:pyridoxal phosphate binding"/>
    <property type="evidence" value="ECO:0007669"/>
    <property type="project" value="InterPro"/>
</dbReference>
<sequence>MWQLEPGDAAPLYQRIIRHIEAAVATGRLAPGDRLPPERDLARLLGVNRSTVIHALDAMADRGVLVRKRGSGTYVNKEKWGVQTYARLNWQEPPALLPAARDTPFHRRAAVLRRQAERDSALVLHDLSRDDLSPGLLPEISIPAGSWDDLVRAEQGDEAPNLGLIPFRRSVARFLRETAGLTVPFDDICITSGSRQAVFLITQCLLKVGDAVGVEAPSYFYSLPVFQAAGLRLYALPMDGQGITVDGLERLVARRSLKMIFLNPVFHNPTGTVMTDGRKKAVLDFCAAARIPIVEDDAYSLLDFGTTAGNSPMKAQDKRDQVLYTGSLSSYAGRNIRAGWLVAPPGITAKLAAARHMMDAGLSVLPQLLAGEYLERVAAGHLPRLRAELAARARALADFLRAAFGDRLVFDLPPGGLYIYAAMRPGDAKHYPAMQQEFLDHGIIPALGEEFGDTQPSFRLNHSLFRA</sequence>
<dbReference type="Pfam" id="PF00155">
    <property type="entry name" value="Aminotran_1_2"/>
    <property type="match status" value="1"/>
</dbReference>
<dbReference type="GO" id="GO:0003677">
    <property type="term" value="F:DNA binding"/>
    <property type="evidence" value="ECO:0007669"/>
    <property type="project" value="UniProtKB-KW"/>
</dbReference>
<dbReference type="CDD" id="cd07377">
    <property type="entry name" value="WHTH_GntR"/>
    <property type="match status" value="1"/>
</dbReference>
<dbReference type="InterPro" id="IPR036390">
    <property type="entry name" value="WH_DNA-bd_sf"/>
</dbReference>
<accession>A0A212JU42</accession>
<evidence type="ECO:0000256" key="3">
    <source>
        <dbReference type="ARBA" id="ARBA00023015"/>
    </source>
</evidence>
<reference evidence="7" key="1">
    <citation type="submission" date="2016-04" db="EMBL/GenBank/DDBJ databases">
        <authorList>
            <person name="Evans L.H."/>
            <person name="Alamgir A."/>
            <person name="Owens N."/>
            <person name="Weber N.D."/>
            <person name="Virtaneva K."/>
            <person name="Barbian K."/>
            <person name="Babar A."/>
            <person name="Rosenke K."/>
        </authorList>
    </citation>
    <scope>NUCLEOTIDE SEQUENCE</scope>
    <source>
        <strain evidence="7">86</strain>
    </source>
</reference>
<dbReference type="CDD" id="cd00609">
    <property type="entry name" value="AAT_like"/>
    <property type="match status" value="1"/>
</dbReference>
<dbReference type="PROSITE" id="PS50949">
    <property type="entry name" value="HTH_GNTR"/>
    <property type="match status" value="1"/>
</dbReference>